<sequence length="386" mass="42340">MITKVSLSDRICQVTWGWYSMSMATGGIAVLLSSTPHQFRGLTTIGKVVYMLNLVLFLCISACLTIRFLTKSSALKESFQEPNESHFMGTFLLALATIVLGAEKYGTEACGPWLQVALRIVFWIYVALATIQAIWHNWYLYHIRMASRQPFALVRLLPSFPAMLSGTIASVLASHQPRNHALPILIGGTTFQGFGFIMSLFIYSEYFYRLNKDGLPKPADRPEMFIAVGPRSFTALALIGMAEAAVKQFPARYIISYADASNSHQILVTTGDITIVLAALVAIFLWTMAAFCLCIAIISVLAQCRVFGGTGALGMSLPYWSMVFPNTGFVIATIRIGQVLQSPAILWVGSGLTIAQVVVWLCVGVGTIWAVATRRMLWPETGDKVA</sequence>
<feature type="transmembrane region" description="Helical" evidence="5">
    <location>
        <begin position="155"/>
        <end position="174"/>
    </location>
</feature>
<keyword evidence="2 5" id="KW-0812">Transmembrane</keyword>
<dbReference type="InterPro" id="IPR004695">
    <property type="entry name" value="SLAC1/Mae1/Ssu1/TehA"/>
</dbReference>
<name>A0A8E0QK27_9EURO</name>
<dbReference type="Gene3D" id="1.50.10.150">
    <property type="entry name" value="Voltage-dependent anion channel"/>
    <property type="match status" value="1"/>
</dbReference>
<feature type="transmembrane region" description="Helical" evidence="5">
    <location>
        <begin position="16"/>
        <end position="36"/>
    </location>
</feature>
<evidence type="ECO:0000313" key="6">
    <source>
        <dbReference type="EMBL" id="GIC85905.1"/>
    </source>
</evidence>
<dbReference type="Pfam" id="PF03595">
    <property type="entry name" value="SLAC1"/>
    <property type="match status" value="1"/>
</dbReference>
<dbReference type="InterPro" id="IPR030185">
    <property type="entry name" value="Mae1"/>
</dbReference>
<dbReference type="RefSeq" id="XP_043143171.1">
    <property type="nucleotide sequence ID" value="XM_043287236.1"/>
</dbReference>
<feature type="transmembrane region" description="Helical" evidence="5">
    <location>
        <begin position="181"/>
        <end position="204"/>
    </location>
</feature>
<dbReference type="Proteomes" id="UP000036893">
    <property type="component" value="Unassembled WGS sequence"/>
</dbReference>
<organism evidence="6 7">
    <name type="scientific">Aspergillus udagawae</name>
    <dbReference type="NCBI Taxonomy" id="91492"/>
    <lineage>
        <taxon>Eukaryota</taxon>
        <taxon>Fungi</taxon>
        <taxon>Dikarya</taxon>
        <taxon>Ascomycota</taxon>
        <taxon>Pezizomycotina</taxon>
        <taxon>Eurotiomycetes</taxon>
        <taxon>Eurotiomycetidae</taxon>
        <taxon>Eurotiales</taxon>
        <taxon>Aspergillaceae</taxon>
        <taxon>Aspergillus</taxon>
        <taxon>Aspergillus subgen. Fumigati</taxon>
    </lineage>
</organism>
<feature type="transmembrane region" description="Helical" evidence="5">
    <location>
        <begin position="85"/>
        <end position="102"/>
    </location>
</feature>
<reference evidence="6" key="2">
    <citation type="submission" date="2021-01" db="EMBL/GenBank/DDBJ databases">
        <title>Pan-genome distribution and transcriptional activeness of fungal secondary metabolism genes in Aspergillus section Fumigati.</title>
        <authorList>
            <person name="Takahashi H."/>
            <person name="Umemura M."/>
            <person name="Ninomiya A."/>
            <person name="Kusuya Y."/>
            <person name="Urayama S."/>
            <person name="Shimizu M."/>
            <person name="Watanabe A."/>
            <person name="Kamei K."/>
            <person name="Yaguchi T."/>
            <person name="Hagiwara D."/>
        </authorList>
    </citation>
    <scope>NUCLEOTIDE SEQUENCE</scope>
    <source>
        <strain evidence="6">IFM 46973</strain>
    </source>
</reference>
<accession>A0A8E0QK27</accession>
<dbReference type="PANTHER" id="PTHR31162:SF1">
    <property type="entry name" value="TRANSPORTER_MALIC ACID TRANSPORT PROTEIN, PUTATIVE (AFU_ORTHOLOGUE AFUA_2G17660)-RELATED"/>
    <property type="match status" value="1"/>
</dbReference>
<dbReference type="AlphaFoldDB" id="A0A8E0QK27"/>
<evidence type="ECO:0008006" key="8">
    <source>
        <dbReference type="Google" id="ProtNLM"/>
    </source>
</evidence>
<proteinExistence type="predicted"/>
<dbReference type="PANTHER" id="PTHR31162">
    <property type="entry name" value="MALIC ACID TRANSPORT PROTEIN-RELATED"/>
    <property type="match status" value="1"/>
</dbReference>
<protein>
    <recommendedName>
        <fullName evidence="8">Malic acid transport protein</fullName>
    </recommendedName>
</protein>
<dbReference type="GO" id="GO:0015140">
    <property type="term" value="F:malate transmembrane transporter activity"/>
    <property type="evidence" value="ECO:0007669"/>
    <property type="project" value="InterPro"/>
</dbReference>
<dbReference type="EMBL" id="BBXM02000001">
    <property type="protein sequence ID" value="GIC85905.1"/>
    <property type="molecule type" value="Genomic_DNA"/>
</dbReference>
<comment type="caution">
    <text evidence="6">The sequence shown here is derived from an EMBL/GenBank/DDBJ whole genome shotgun (WGS) entry which is preliminary data.</text>
</comment>
<feature type="transmembrane region" description="Helical" evidence="5">
    <location>
        <begin position="114"/>
        <end position="135"/>
    </location>
</feature>
<feature type="transmembrane region" description="Helical" evidence="5">
    <location>
        <begin position="48"/>
        <end position="70"/>
    </location>
</feature>
<reference evidence="6" key="1">
    <citation type="journal article" date="2015" name="Genome Announc.">
        <title>Draft Genome Sequence of the Pathogenic Filamentous Fungus Aspergillus udagawae Strain IFM 46973T.</title>
        <authorList>
            <person name="Kusuya Y."/>
            <person name="Takahashi-Nakaguchi A."/>
            <person name="Takahashi H."/>
            <person name="Yaguchi T."/>
        </authorList>
    </citation>
    <scope>NUCLEOTIDE SEQUENCE</scope>
    <source>
        <strain evidence="6">IFM 46973</strain>
    </source>
</reference>
<feature type="transmembrane region" description="Helical" evidence="5">
    <location>
        <begin position="266"/>
        <end position="299"/>
    </location>
</feature>
<evidence type="ECO:0000313" key="7">
    <source>
        <dbReference type="Proteomes" id="UP000036893"/>
    </source>
</evidence>
<dbReference type="InterPro" id="IPR038665">
    <property type="entry name" value="Voltage-dep_anion_channel_sf"/>
</dbReference>
<gene>
    <name evidence="6" type="ORF">Aud_001746</name>
</gene>
<dbReference type="CDD" id="cd09317">
    <property type="entry name" value="TDT_Mae1_like"/>
    <property type="match status" value="1"/>
</dbReference>
<comment type="subcellular location">
    <subcellularLocation>
        <location evidence="1">Membrane</location>
        <topology evidence="1">Multi-pass membrane protein</topology>
    </subcellularLocation>
</comment>
<keyword evidence="3 5" id="KW-1133">Transmembrane helix</keyword>
<evidence type="ECO:0000256" key="1">
    <source>
        <dbReference type="ARBA" id="ARBA00004141"/>
    </source>
</evidence>
<evidence type="ECO:0000256" key="4">
    <source>
        <dbReference type="ARBA" id="ARBA00023136"/>
    </source>
</evidence>
<dbReference type="GO" id="GO:0016020">
    <property type="term" value="C:membrane"/>
    <property type="evidence" value="ECO:0007669"/>
    <property type="project" value="UniProtKB-SubCell"/>
</dbReference>
<keyword evidence="4 5" id="KW-0472">Membrane</keyword>
<evidence type="ECO:0000256" key="5">
    <source>
        <dbReference type="SAM" id="Phobius"/>
    </source>
</evidence>
<feature type="transmembrane region" description="Helical" evidence="5">
    <location>
        <begin position="319"/>
        <end position="337"/>
    </location>
</feature>
<feature type="transmembrane region" description="Helical" evidence="5">
    <location>
        <begin position="344"/>
        <end position="372"/>
    </location>
</feature>
<dbReference type="GeneID" id="66989222"/>
<evidence type="ECO:0000256" key="3">
    <source>
        <dbReference type="ARBA" id="ARBA00022989"/>
    </source>
</evidence>
<evidence type="ECO:0000256" key="2">
    <source>
        <dbReference type="ARBA" id="ARBA00022692"/>
    </source>
</evidence>